<comment type="caution">
    <text evidence="2">The sequence shown here is derived from an EMBL/GenBank/DDBJ whole genome shotgun (WGS) entry which is preliminary data.</text>
</comment>
<proteinExistence type="predicted"/>
<reference evidence="2" key="1">
    <citation type="journal article" date="2023" name="Mol. Phylogenet. Evol.">
        <title>Genome-scale phylogeny and comparative genomics of the fungal order Sordariales.</title>
        <authorList>
            <person name="Hensen N."/>
            <person name="Bonometti L."/>
            <person name="Westerberg I."/>
            <person name="Brannstrom I.O."/>
            <person name="Guillou S."/>
            <person name="Cros-Aarteil S."/>
            <person name="Calhoun S."/>
            <person name="Haridas S."/>
            <person name="Kuo A."/>
            <person name="Mondo S."/>
            <person name="Pangilinan J."/>
            <person name="Riley R."/>
            <person name="LaButti K."/>
            <person name="Andreopoulos B."/>
            <person name="Lipzen A."/>
            <person name="Chen C."/>
            <person name="Yan M."/>
            <person name="Daum C."/>
            <person name="Ng V."/>
            <person name="Clum A."/>
            <person name="Steindorff A."/>
            <person name="Ohm R.A."/>
            <person name="Martin F."/>
            <person name="Silar P."/>
            <person name="Natvig D.O."/>
            <person name="Lalanne C."/>
            <person name="Gautier V."/>
            <person name="Ament-Velasquez S.L."/>
            <person name="Kruys A."/>
            <person name="Hutchinson M.I."/>
            <person name="Powell A.J."/>
            <person name="Barry K."/>
            <person name="Miller A.N."/>
            <person name="Grigoriev I.V."/>
            <person name="Debuchy R."/>
            <person name="Gladieux P."/>
            <person name="Hiltunen Thoren M."/>
            <person name="Johannesson H."/>
        </authorList>
    </citation>
    <scope>NUCLEOTIDE SEQUENCE</scope>
    <source>
        <strain evidence="2">PSN309</strain>
    </source>
</reference>
<feature type="chain" id="PRO_5043041221" description="Secreted protein" evidence="1">
    <location>
        <begin position="19"/>
        <end position="131"/>
    </location>
</feature>
<reference evidence="2" key="2">
    <citation type="submission" date="2023-05" db="EMBL/GenBank/DDBJ databases">
        <authorList>
            <consortium name="Lawrence Berkeley National Laboratory"/>
            <person name="Steindorff A."/>
            <person name="Hensen N."/>
            <person name="Bonometti L."/>
            <person name="Westerberg I."/>
            <person name="Brannstrom I.O."/>
            <person name="Guillou S."/>
            <person name="Cros-Aarteil S."/>
            <person name="Calhoun S."/>
            <person name="Haridas S."/>
            <person name="Kuo A."/>
            <person name="Mondo S."/>
            <person name="Pangilinan J."/>
            <person name="Riley R."/>
            <person name="Labutti K."/>
            <person name="Andreopoulos B."/>
            <person name="Lipzen A."/>
            <person name="Chen C."/>
            <person name="Yanf M."/>
            <person name="Daum C."/>
            <person name="Ng V."/>
            <person name="Clum A."/>
            <person name="Ohm R."/>
            <person name="Martin F."/>
            <person name="Silar P."/>
            <person name="Natvig D."/>
            <person name="Lalanne C."/>
            <person name="Gautier V."/>
            <person name="Ament-Velasquez S.L."/>
            <person name="Kruys A."/>
            <person name="Hutchinson M.I."/>
            <person name="Powell A.J."/>
            <person name="Barry K."/>
            <person name="Miller A.N."/>
            <person name="Grigoriev I.V."/>
            <person name="Debuchy R."/>
            <person name="Gladieux P."/>
            <person name="Thoren M.H."/>
            <person name="Johannesson H."/>
        </authorList>
    </citation>
    <scope>NUCLEOTIDE SEQUENCE</scope>
    <source>
        <strain evidence="2">PSN309</strain>
    </source>
</reference>
<keyword evidence="1" id="KW-0732">Signal</keyword>
<organism evidence="2 3">
    <name type="scientific">Podospora australis</name>
    <dbReference type="NCBI Taxonomy" id="1536484"/>
    <lineage>
        <taxon>Eukaryota</taxon>
        <taxon>Fungi</taxon>
        <taxon>Dikarya</taxon>
        <taxon>Ascomycota</taxon>
        <taxon>Pezizomycotina</taxon>
        <taxon>Sordariomycetes</taxon>
        <taxon>Sordariomycetidae</taxon>
        <taxon>Sordariales</taxon>
        <taxon>Podosporaceae</taxon>
        <taxon>Podospora</taxon>
    </lineage>
</organism>
<dbReference type="EMBL" id="MU864487">
    <property type="protein sequence ID" value="KAK4184476.1"/>
    <property type="molecule type" value="Genomic_DNA"/>
</dbReference>
<evidence type="ECO:0000313" key="3">
    <source>
        <dbReference type="Proteomes" id="UP001302126"/>
    </source>
</evidence>
<evidence type="ECO:0000256" key="1">
    <source>
        <dbReference type="SAM" id="SignalP"/>
    </source>
</evidence>
<accession>A0AAN7ADE3</accession>
<sequence length="131" mass="14252">MPSTQSFLLAGNLKVACALCLLPPAGCERQEFWTWQYEVQYRETVEDRRNRVYAVPITCNFCDECTDHWEASASLSACLTCACDRWSAVSGQAPGGAAAHSLPFSTTFRHPQPCLGDCLSSSCLGPVVTIA</sequence>
<dbReference type="AlphaFoldDB" id="A0AAN7ADE3"/>
<protein>
    <recommendedName>
        <fullName evidence="4">Secreted protein</fullName>
    </recommendedName>
</protein>
<dbReference type="Proteomes" id="UP001302126">
    <property type="component" value="Unassembled WGS sequence"/>
</dbReference>
<name>A0AAN7ADE3_9PEZI</name>
<evidence type="ECO:0008006" key="4">
    <source>
        <dbReference type="Google" id="ProtNLM"/>
    </source>
</evidence>
<gene>
    <name evidence="2" type="ORF">QBC35DRAFT_477243</name>
</gene>
<evidence type="ECO:0000313" key="2">
    <source>
        <dbReference type="EMBL" id="KAK4184476.1"/>
    </source>
</evidence>
<keyword evidence="3" id="KW-1185">Reference proteome</keyword>
<feature type="signal peptide" evidence="1">
    <location>
        <begin position="1"/>
        <end position="18"/>
    </location>
</feature>